<accession>A0A0N4YJQ3</accession>
<proteinExistence type="predicted"/>
<protein>
    <submittedName>
        <fullName evidence="4">Apple domain-containing protein</fullName>
    </submittedName>
</protein>
<dbReference type="STRING" id="27835.A0A0N4YJQ3"/>
<feature type="domain" description="Apple" evidence="1">
    <location>
        <begin position="31"/>
        <end position="74"/>
    </location>
</feature>
<reference evidence="4" key="1">
    <citation type="submission" date="2017-02" db="UniProtKB">
        <authorList>
            <consortium name="WormBaseParasite"/>
        </authorList>
    </citation>
    <scope>IDENTIFICATION</scope>
</reference>
<organism evidence="4">
    <name type="scientific">Nippostrongylus brasiliensis</name>
    <name type="common">Rat hookworm</name>
    <dbReference type="NCBI Taxonomy" id="27835"/>
    <lineage>
        <taxon>Eukaryota</taxon>
        <taxon>Metazoa</taxon>
        <taxon>Ecdysozoa</taxon>
        <taxon>Nematoda</taxon>
        <taxon>Chromadorea</taxon>
        <taxon>Rhabditida</taxon>
        <taxon>Rhabditina</taxon>
        <taxon>Rhabditomorpha</taxon>
        <taxon>Strongyloidea</taxon>
        <taxon>Heligmosomidae</taxon>
        <taxon>Nippostrongylus</taxon>
    </lineage>
</organism>
<reference evidence="2 3" key="2">
    <citation type="submission" date="2018-11" db="EMBL/GenBank/DDBJ databases">
        <authorList>
            <consortium name="Pathogen Informatics"/>
        </authorList>
    </citation>
    <scope>NUCLEOTIDE SEQUENCE [LARGE SCALE GENOMIC DNA]</scope>
</reference>
<dbReference type="AlphaFoldDB" id="A0A0N4YJQ3"/>
<dbReference type="Proteomes" id="UP000271162">
    <property type="component" value="Unassembled WGS sequence"/>
</dbReference>
<sequence length="141" mass="14934">MALSPINPFSECAGAVQFVVSSNVDEETVELLLNETTVSSGNECAQLCFDLKCGFAYYEPTKKLCRLSADTEHVVDASGCSSNDDFKSIVPEEKPVQITCVSSVTSAPIQFVVDSPASVQKAADVGQAPALPSTRYPGKHA</sequence>
<keyword evidence="3" id="KW-1185">Reference proteome</keyword>
<gene>
    <name evidence="2" type="ORF">NBR_LOCUS17211</name>
</gene>
<dbReference type="WBParaSite" id="NBR_0001721001-mRNA-1">
    <property type="protein sequence ID" value="NBR_0001721001-mRNA-1"/>
    <property type="gene ID" value="NBR_0001721001"/>
</dbReference>
<evidence type="ECO:0000313" key="3">
    <source>
        <dbReference type="Proteomes" id="UP000271162"/>
    </source>
</evidence>
<evidence type="ECO:0000259" key="1">
    <source>
        <dbReference type="Pfam" id="PF00024"/>
    </source>
</evidence>
<dbReference type="EMBL" id="UYSL01022621">
    <property type="protein sequence ID" value="VDL80824.1"/>
    <property type="molecule type" value="Genomic_DNA"/>
</dbReference>
<dbReference type="InterPro" id="IPR003609">
    <property type="entry name" value="Pan_app"/>
</dbReference>
<evidence type="ECO:0000313" key="4">
    <source>
        <dbReference type="WBParaSite" id="NBR_0001721001-mRNA-1"/>
    </source>
</evidence>
<dbReference type="Pfam" id="PF00024">
    <property type="entry name" value="PAN_1"/>
    <property type="match status" value="1"/>
</dbReference>
<evidence type="ECO:0000313" key="2">
    <source>
        <dbReference type="EMBL" id="VDL80824.1"/>
    </source>
</evidence>
<name>A0A0N4YJQ3_NIPBR</name>